<evidence type="ECO:0000313" key="2">
    <source>
        <dbReference type="EMBL" id="TGN19275.1"/>
    </source>
</evidence>
<sequence length="410" mass="46385">MIVEFTSEIVTDFLWRGNSLAGESLKRRNGDSYESFTYAPAFQPTVDFFSHDRKFQLQLFGNFQLNQREDRDSDKRLFQSGSGGVGPSYLGEDKSNWDPHNQDLCAQTLQSGAMGMGGNLAECGSRVPGKDVAPYKEPNGMKRSDGLFVVFTYHFDATKFGQFSGGIWFYNTFHKSPSFLLPSGTQTANPYAAGGTGFPYGPNTMNANNRNAITRLTWHEYFIVWKLPFLRSLSPTLSYFTQYSTENGGYMTGRNYVSFQMNHEFRKEKFFRIQPSVNVGYAMGNNALDNRSGIQDITSSVTFHFGQFFLKAVNIYRPDLYLWDSNNYYGFAGGDPGRASWNRTSEDGLVPNPNKMYGPVNSYILNTIDSFQSGNPALDSVAKIWAREKFTLQKIPQFLFYFSIGYTATF</sequence>
<organism evidence="2 3">
    <name type="scientific">Leptospira idonii</name>
    <dbReference type="NCBI Taxonomy" id="1193500"/>
    <lineage>
        <taxon>Bacteria</taxon>
        <taxon>Pseudomonadati</taxon>
        <taxon>Spirochaetota</taxon>
        <taxon>Spirochaetia</taxon>
        <taxon>Leptospirales</taxon>
        <taxon>Leptospiraceae</taxon>
        <taxon>Leptospira</taxon>
    </lineage>
</organism>
<dbReference type="Proteomes" id="UP000298058">
    <property type="component" value="Unassembled WGS sequence"/>
</dbReference>
<evidence type="ECO:0000256" key="1">
    <source>
        <dbReference type="SAM" id="MobiDB-lite"/>
    </source>
</evidence>
<comment type="caution">
    <text evidence="2">The sequence shown here is derived from an EMBL/GenBank/DDBJ whole genome shotgun (WGS) entry which is preliminary data.</text>
</comment>
<dbReference type="OrthoDB" id="343291at2"/>
<proteinExistence type="predicted"/>
<feature type="region of interest" description="Disordered" evidence="1">
    <location>
        <begin position="71"/>
        <end position="93"/>
    </location>
</feature>
<keyword evidence="3" id="KW-1185">Reference proteome</keyword>
<protein>
    <submittedName>
        <fullName evidence="2">Uncharacterized protein</fullName>
    </submittedName>
</protein>
<reference evidence="2" key="1">
    <citation type="journal article" date="2019" name="PLoS Negl. Trop. Dis.">
        <title>Revisiting the worldwide diversity of Leptospira species in the environment.</title>
        <authorList>
            <person name="Vincent A.T."/>
            <person name="Schiettekatte O."/>
            <person name="Bourhy P."/>
            <person name="Veyrier F.J."/>
            <person name="Picardeau M."/>
        </authorList>
    </citation>
    <scope>NUCLEOTIDE SEQUENCE [LARGE SCALE GENOMIC DNA]</scope>
    <source>
        <strain evidence="2">201300427</strain>
    </source>
</reference>
<accession>A0A4R9M0G0</accession>
<gene>
    <name evidence="2" type="ORF">EHS15_09730</name>
</gene>
<evidence type="ECO:0000313" key="3">
    <source>
        <dbReference type="Proteomes" id="UP000298058"/>
    </source>
</evidence>
<dbReference type="EMBL" id="RQHW01000033">
    <property type="protein sequence ID" value="TGN19275.1"/>
    <property type="molecule type" value="Genomic_DNA"/>
</dbReference>
<dbReference type="AlphaFoldDB" id="A0A4R9M0G0"/>
<name>A0A4R9M0G0_9LEPT</name>